<accession>A0A1I1Z640</accession>
<dbReference type="AlphaFoldDB" id="A0A1I1Z640"/>
<sequence length="285" mass="31977">MEERAVRTSVLRASFHFKDGATRIADKYHTSPIKIAKSFPLQEQLGVIVMDASPGLLAGDRYELEWHAQSSSHSYITTQSYMKVHPSPLTGKPNGSFISQNFRLEDRAIVEHMPEPVMLYKDARLHSHTNVYLGQGAVWMQADILCPGRTSRKEQFQYAEFRSSISVYCGGELIFAQRQRVIPGKQKLQAPGCWDKMTHMATFCLFTDQLTSAQIVSMKQLAQELPISEFGTHPVVIGLSETQRYGLVASAASTAAWPLQAAMRLLWHGARKIVLGKEPIHLLYS</sequence>
<evidence type="ECO:0000313" key="5">
    <source>
        <dbReference type="Proteomes" id="UP000198855"/>
    </source>
</evidence>
<dbReference type="GO" id="GO:0005737">
    <property type="term" value="C:cytoplasm"/>
    <property type="evidence" value="ECO:0007669"/>
    <property type="project" value="UniProtKB-SubCell"/>
</dbReference>
<dbReference type="Pfam" id="PF01774">
    <property type="entry name" value="UreD"/>
    <property type="match status" value="1"/>
</dbReference>
<proteinExistence type="inferred from homology"/>
<dbReference type="OrthoDB" id="5328682at2"/>
<keyword evidence="2 3" id="KW-0143">Chaperone</keyword>
<reference evidence="5" key="1">
    <citation type="submission" date="2016-10" db="EMBL/GenBank/DDBJ databases">
        <authorList>
            <person name="Varghese N."/>
            <person name="Submissions S."/>
        </authorList>
    </citation>
    <scope>NUCLEOTIDE SEQUENCE [LARGE SCALE GENOMIC DNA]</scope>
    <source>
        <strain evidence="5">CGMCC 1.10784</strain>
    </source>
</reference>
<dbReference type="InterPro" id="IPR002669">
    <property type="entry name" value="UreD"/>
</dbReference>
<keyword evidence="5" id="KW-1185">Reference proteome</keyword>
<dbReference type="Proteomes" id="UP000198855">
    <property type="component" value="Unassembled WGS sequence"/>
</dbReference>
<keyword evidence="3" id="KW-0963">Cytoplasm</keyword>
<dbReference type="PANTHER" id="PTHR33643">
    <property type="entry name" value="UREASE ACCESSORY PROTEIN D"/>
    <property type="match status" value="1"/>
</dbReference>
<evidence type="ECO:0000256" key="1">
    <source>
        <dbReference type="ARBA" id="ARBA00007177"/>
    </source>
</evidence>
<comment type="similarity">
    <text evidence="1 3">Belongs to the UreD family.</text>
</comment>
<dbReference type="EMBL" id="FOMT01000002">
    <property type="protein sequence ID" value="SFE27032.1"/>
    <property type="molecule type" value="Genomic_DNA"/>
</dbReference>
<dbReference type="STRING" id="1045775.SAMN05216378_2954"/>
<protein>
    <recommendedName>
        <fullName evidence="3">Urease accessory protein UreD</fullName>
    </recommendedName>
</protein>
<name>A0A1I1Z640_9BACL</name>
<dbReference type="GO" id="GO:0016151">
    <property type="term" value="F:nickel cation binding"/>
    <property type="evidence" value="ECO:0007669"/>
    <property type="project" value="UniProtKB-UniRule"/>
</dbReference>
<evidence type="ECO:0000256" key="3">
    <source>
        <dbReference type="HAMAP-Rule" id="MF_01384"/>
    </source>
</evidence>
<comment type="subcellular location">
    <subcellularLocation>
        <location evidence="3">Cytoplasm</location>
    </subcellularLocation>
</comment>
<comment type="subunit">
    <text evidence="3">UreD, UreF and UreG form a complex that acts as a GTP-hydrolysis-dependent molecular chaperone, activating the urease apoprotein by helping to assemble the nickel containing metallocenter of UreC. The UreE protein probably delivers the nickel.</text>
</comment>
<evidence type="ECO:0000313" key="4">
    <source>
        <dbReference type="EMBL" id="SFE27032.1"/>
    </source>
</evidence>
<keyword evidence="3" id="KW-0996">Nickel insertion</keyword>
<organism evidence="4 5">
    <name type="scientific">Paenibacillus catalpae</name>
    <dbReference type="NCBI Taxonomy" id="1045775"/>
    <lineage>
        <taxon>Bacteria</taxon>
        <taxon>Bacillati</taxon>
        <taxon>Bacillota</taxon>
        <taxon>Bacilli</taxon>
        <taxon>Bacillales</taxon>
        <taxon>Paenibacillaceae</taxon>
        <taxon>Paenibacillus</taxon>
    </lineage>
</organism>
<comment type="function">
    <text evidence="3">Required for maturation of urease via the functional incorporation of the urease nickel metallocenter.</text>
</comment>
<gene>
    <name evidence="3" type="primary">ureD</name>
    <name evidence="4" type="ORF">SAMN05216378_2954</name>
</gene>
<dbReference type="HAMAP" id="MF_01384">
    <property type="entry name" value="UreD"/>
    <property type="match status" value="1"/>
</dbReference>
<dbReference type="PANTHER" id="PTHR33643:SF1">
    <property type="entry name" value="UREASE ACCESSORY PROTEIN D"/>
    <property type="match status" value="1"/>
</dbReference>
<evidence type="ECO:0000256" key="2">
    <source>
        <dbReference type="ARBA" id="ARBA00023186"/>
    </source>
</evidence>